<name>A0A6H9XP39_9CORY</name>
<gene>
    <name evidence="1" type="ORF">NCTC10254_00029</name>
</gene>
<dbReference type="EMBL" id="UARK01000001">
    <property type="protein sequence ID" value="SPW23672.1"/>
    <property type="molecule type" value="Genomic_DNA"/>
</dbReference>
<keyword evidence="1" id="KW-0418">Kinase</keyword>
<dbReference type="SUPFAM" id="SSF52540">
    <property type="entry name" value="P-loop containing nucleoside triphosphate hydrolases"/>
    <property type="match status" value="1"/>
</dbReference>
<protein>
    <submittedName>
        <fullName evidence="1">Predicted kinase</fullName>
    </submittedName>
</protein>
<dbReference type="GO" id="GO:0016301">
    <property type="term" value="F:kinase activity"/>
    <property type="evidence" value="ECO:0007669"/>
    <property type="project" value="UniProtKB-KW"/>
</dbReference>
<comment type="caution">
    <text evidence="1">The sequence shown here is derived from an EMBL/GenBank/DDBJ whole genome shotgun (WGS) entry which is preliminary data.</text>
</comment>
<evidence type="ECO:0000313" key="1">
    <source>
        <dbReference type="EMBL" id="SPW23672.1"/>
    </source>
</evidence>
<organism evidence="1 2">
    <name type="scientific">Corynebacterium matruchotii</name>
    <dbReference type="NCBI Taxonomy" id="43768"/>
    <lineage>
        <taxon>Bacteria</taxon>
        <taxon>Bacillati</taxon>
        <taxon>Actinomycetota</taxon>
        <taxon>Actinomycetes</taxon>
        <taxon>Mycobacteriales</taxon>
        <taxon>Corynebacteriaceae</taxon>
        <taxon>Corynebacterium</taxon>
    </lineage>
</organism>
<dbReference type="PANTHER" id="PTHR37807">
    <property type="entry name" value="OS07G0160300 PROTEIN"/>
    <property type="match status" value="1"/>
</dbReference>
<reference evidence="1 2" key="1">
    <citation type="submission" date="2018-06" db="EMBL/GenBank/DDBJ databases">
        <authorList>
            <consortium name="Pathogen Informatics"/>
            <person name="Doyle S."/>
        </authorList>
    </citation>
    <scope>NUCLEOTIDE SEQUENCE [LARGE SCALE GENOMIC DNA]</scope>
    <source>
        <strain evidence="1 2">NCTC10254</strain>
    </source>
</reference>
<proteinExistence type="predicted"/>
<dbReference type="Proteomes" id="UP000249886">
    <property type="component" value="Unassembled WGS sequence"/>
</dbReference>
<evidence type="ECO:0000313" key="2">
    <source>
        <dbReference type="Proteomes" id="UP000249886"/>
    </source>
</evidence>
<keyword evidence="1" id="KW-0808">Transferase</keyword>
<accession>A0A6H9XP39</accession>
<dbReference type="Gene3D" id="3.40.50.300">
    <property type="entry name" value="P-loop containing nucleotide triphosphate hydrolases"/>
    <property type="match status" value="1"/>
</dbReference>
<sequence>MSRLIVFAGLPGVGKTTQARSLADALRAVYLRLDTLEAPFIRMADNNDLKDYGYQAIAHLAGDNLELGRTVIIDAVNPMHHTRAIFRDLAEKHRARLIQFECVLPDEVEHRRRVEKRGTLNWDEVLAITAYYERWDEHLDGRRNIIVTG</sequence>
<dbReference type="GeneID" id="84573484"/>
<dbReference type="RefSeq" id="WP_005525131.1">
    <property type="nucleotide sequence ID" value="NZ_CAUUEQ010000049.1"/>
</dbReference>
<dbReference type="AlphaFoldDB" id="A0A6H9XP39"/>
<dbReference type="PANTHER" id="PTHR37807:SF3">
    <property type="entry name" value="OS07G0160300 PROTEIN"/>
    <property type="match status" value="1"/>
</dbReference>
<dbReference type="Pfam" id="PF13671">
    <property type="entry name" value="AAA_33"/>
    <property type="match status" value="1"/>
</dbReference>
<dbReference type="InterPro" id="IPR027417">
    <property type="entry name" value="P-loop_NTPase"/>
</dbReference>